<accession>A0A172ZCY5</accession>
<dbReference type="InterPro" id="IPR051532">
    <property type="entry name" value="Ester_Hydrolysis_Enzymes"/>
</dbReference>
<dbReference type="KEGG" id="pbv:AR543_05525"/>
<feature type="domain" description="SGNH hydrolase-type esterase" evidence="2">
    <location>
        <begin position="37"/>
        <end position="264"/>
    </location>
</feature>
<dbReference type="GO" id="GO:0004622">
    <property type="term" value="F:phosphatidylcholine lysophospholipase activity"/>
    <property type="evidence" value="ECO:0007669"/>
    <property type="project" value="TreeGrafter"/>
</dbReference>
<dbReference type="PROSITE" id="PS01098">
    <property type="entry name" value="LIPASE_GDSL_SER"/>
    <property type="match status" value="1"/>
</dbReference>
<dbReference type="PANTHER" id="PTHR30383">
    <property type="entry name" value="THIOESTERASE 1/PROTEASE 1/LYSOPHOSPHOLIPASE L1"/>
    <property type="match status" value="1"/>
</dbReference>
<proteinExistence type="predicted"/>
<dbReference type="OrthoDB" id="2987164at2"/>
<reference evidence="3 4" key="2">
    <citation type="journal article" date="2016" name="Int. J. Syst. Evol. Microbiol.">
        <title>Paenibacillus bovis sp. nov., isolated from raw yak (Bos grunniens) milk.</title>
        <authorList>
            <person name="Gao C."/>
            <person name="Han J."/>
            <person name="Liu Z."/>
            <person name="Xu X."/>
            <person name="Hang F."/>
            <person name="Wu Z."/>
        </authorList>
    </citation>
    <scope>NUCLEOTIDE SEQUENCE [LARGE SCALE GENOMIC DNA]</scope>
    <source>
        <strain evidence="3 4">BD3526</strain>
    </source>
</reference>
<dbReference type="PANTHER" id="PTHR30383:SF5">
    <property type="entry name" value="SGNH HYDROLASE-TYPE ESTERASE DOMAIN-CONTAINING PROTEIN"/>
    <property type="match status" value="1"/>
</dbReference>
<dbReference type="STRING" id="1616788.AR543_05525"/>
<evidence type="ECO:0008006" key="5">
    <source>
        <dbReference type="Google" id="ProtNLM"/>
    </source>
</evidence>
<dbReference type="Pfam" id="PF07833">
    <property type="entry name" value="Cu_amine_oxidN1"/>
    <property type="match status" value="1"/>
</dbReference>
<evidence type="ECO:0000259" key="2">
    <source>
        <dbReference type="Pfam" id="PF13472"/>
    </source>
</evidence>
<dbReference type="EMBL" id="CP013023">
    <property type="protein sequence ID" value="ANF95521.1"/>
    <property type="molecule type" value="Genomic_DNA"/>
</dbReference>
<dbReference type="AlphaFoldDB" id="A0A172ZCY5"/>
<dbReference type="SUPFAM" id="SSF52266">
    <property type="entry name" value="SGNH hydrolase"/>
    <property type="match status" value="1"/>
</dbReference>
<reference evidence="4" key="1">
    <citation type="submission" date="2015-10" db="EMBL/GenBank/DDBJ databases">
        <title>Genome of Paenibacillus bovis sp. nov.</title>
        <authorList>
            <person name="Wu Z."/>
            <person name="Gao C."/>
            <person name="Liu Z."/>
            <person name="Zheng H."/>
        </authorList>
    </citation>
    <scope>NUCLEOTIDE SEQUENCE [LARGE SCALE GENOMIC DNA]</scope>
    <source>
        <strain evidence="4">BD3526</strain>
    </source>
</reference>
<dbReference type="Pfam" id="PF13472">
    <property type="entry name" value="Lipase_GDSL_2"/>
    <property type="match status" value="1"/>
</dbReference>
<dbReference type="Gene3D" id="3.30.457.10">
    <property type="entry name" value="Copper amine oxidase-like, N-terminal domain"/>
    <property type="match status" value="1"/>
</dbReference>
<dbReference type="GO" id="GO:0006629">
    <property type="term" value="P:lipid metabolic process"/>
    <property type="evidence" value="ECO:0007669"/>
    <property type="project" value="InterPro"/>
</dbReference>
<evidence type="ECO:0000259" key="1">
    <source>
        <dbReference type="Pfam" id="PF07833"/>
    </source>
</evidence>
<dbReference type="RefSeq" id="WP_060532517.1">
    <property type="nucleotide sequence ID" value="NZ_CP013023.1"/>
</dbReference>
<dbReference type="InterPro" id="IPR008265">
    <property type="entry name" value="Lipase_GDSL_AS"/>
</dbReference>
<organism evidence="3 4">
    <name type="scientific">Paenibacillus bovis</name>
    <dbReference type="NCBI Taxonomy" id="1616788"/>
    <lineage>
        <taxon>Bacteria</taxon>
        <taxon>Bacillati</taxon>
        <taxon>Bacillota</taxon>
        <taxon>Bacilli</taxon>
        <taxon>Bacillales</taxon>
        <taxon>Paenibacillaceae</taxon>
        <taxon>Paenibacillus</taxon>
    </lineage>
</organism>
<dbReference type="SUPFAM" id="SSF55383">
    <property type="entry name" value="Copper amine oxidase, domain N"/>
    <property type="match status" value="1"/>
</dbReference>
<evidence type="ECO:0000313" key="3">
    <source>
        <dbReference type="EMBL" id="ANF95521.1"/>
    </source>
</evidence>
<evidence type="ECO:0000313" key="4">
    <source>
        <dbReference type="Proteomes" id="UP000078148"/>
    </source>
</evidence>
<sequence length="407" mass="43327">MMILLLLGSGSGGAASTVYGAAAGDTGHQQAYEHMVFLGDSLTAGYEPDVEYSEYDGFTTRLAEQELFRGRSQAVNNGILGLTSEGLNNYMNAITAGRSISTANIQTGLPGSSRTLDGAQTARDIRSADLITITIGGNDFLNALGSLTALPQDLSSIDLTPITQGYRTHITSIVDQLTTLNPKAVIVIADQYQPVPMLAGAGLYRDLNKAAASFSQIVEETADHYKQQGIDVRVAHVAAAFQGQELAMTHISEGDIHPNAAGYESMAVAFSKAIWGDRGYMTPATSGTGESVIYTNGSQLKTADQPIVRNGRTYVVLRDVTAALGAQVSWSASNRSAVISSEDKQITIPLNSKKIQINSKQVSTDAAAFMNGTGSKSKVYVPLSLLADSLGYEVHYVNRWKAVFIRN</sequence>
<dbReference type="InterPro" id="IPR036582">
    <property type="entry name" value="Mao_N_sf"/>
</dbReference>
<dbReference type="InterPro" id="IPR013830">
    <property type="entry name" value="SGNH_hydro"/>
</dbReference>
<dbReference type="InterPro" id="IPR036514">
    <property type="entry name" value="SGNH_hydro_sf"/>
</dbReference>
<dbReference type="Gene3D" id="3.40.50.1110">
    <property type="entry name" value="SGNH hydrolase"/>
    <property type="match status" value="1"/>
</dbReference>
<keyword evidence="4" id="KW-1185">Reference proteome</keyword>
<gene>
    <name evidence="3" type="ORF">AR543_05525</name>
</gene>
<name>A0A172ZCY5_9BACL</name>
<protein>
    <recommendedName>
        <fullName evidence="5">Copper amine oxidase</fullName>
    </recommendedName>
</protein>
<dbReference type="InterPro" id="IPR012854">
    <property type="entry name" value="Cu_amine_oxidase-like_N"/>
</dbReference>
<dbReference type="Proteomes" id="UP000078148">
    <property type="component" value="Chromosome"/>
</dbReference>
<feature type="domain" description="Copper amine oxidase-like N-terminal" evidence="1">
    <location>
        <begin position="295"/>
        <end position="404"/>
    </location>
</feature>